<evidence type="ECO:0000256" key="3">
    <source>
        <dbReference type="ARBA" id="ARBA00040298"/>
    </source>
</evidence>
<dbReference type="PANTHER" id="PTHR10668:SF103">
    <property type="entry name" value="PYRIDINE NUCLEOTIDE-DISULFIDE OXIDOREDUCTASE DOMAIN-CONTAINING PROTEIN 2"/>
    <property type="match status" value="1"/>
</dbReference>
<evidence type="ECO:0000313" key="6">
    <source>
        <dbReference type="Proteomes" id="UP001300745"/>
    </source>
</evidence>
<dbReference type="RefSeq" id="WP_265995924.1">
    <property type="nucleotide sequence ID" value="NZ_JAPJDN010000004.1"/>
</dbReference>
<evidence type="ECO:0000256" key="1">
    <source>
        <dbReference type="ARBA" id="ARBA00037217"/>
    </source>
</evidence>
<dbReference type="Proteomes" id="UP001300745">
    <property type="component" value="Unassembled WGS sequence"/>
</dbReference>
<dbReference type="PRINTS" id="PR00469">
    <property type="entry name" value="PNDRDTASEII"/>
</dbReference>
<dbReference type="EMBL" id="JAPJDO010000004">
    <property type="protein sequence ID" value="MCX2936338.1"/>
    <property type="molecule type" value="Genomic_DNA"/>
</dbReference>
<proteinExistence type="predicted"/>
<sequence length="534" mass="57660">MQSQTQSLPPEVDYVIVGAGHNGLTAACYLARAGHRVAVVEASPTVGGMTSTNATLPSAPGHFFNEGAIQLTGIFRLSGVAEDLQLHKYGLRQIAVDPAHVQLAPDGSSLAIWKDASRTADELRRFSPKDARAWLDLANALDPAMDVVVAYMKSHPLRPWNAEMAKSVMRAARHPKQLWSLRHMATASHTEFLEETFESELPKGALAAMAAFSQMRLDMTAWAMIYLGVVQKVANAMPVGGTGALPAALHRCLLALGGTVHTDSRVREFVMAGDRVTGIELDTGQIVKARTAVIATCNPVITLNELLPEGVLDTRLSARAKDIPIRKTHATSLKINVAIDGEVSMRRHEEWRGNDLDLRKYLVAWHTLEEQDAGWNSLVRGEWPDPVPVSCAIIPSAVDPSQAPPGKSNLWLWSGVIPVTPREPWEDVRDKIGDSVLRDSALYYEGLDGLEIDRAVLGGPDIEERFNAPAGNVYHIDPLITRFGPLKPAPGLGAYRTPVKGLYLSGAGTHPVGGVCALPGKLAAQTAMRDQAKG</sequence>
<protein>
    <recommendedName>
        <fullName evidence="3">Pyridine nucleotide-disulfide oxidoreductase domain-containing protein 2</fullName>
    </recommendedName>
</protein>
<evidence type="ECO:0000259" key="4">
    <source>
        <dbReference type="Pfam" id="PF01593"/>
    </source>
</evidence>
<comment type="subunit">
    <text evidence="2">Interacts with COX5B; this interaction may contribute to localize PYROXD2 to the inner face of the inner mitochondrial membrane.</text>
</comment>
<reference evidence="5 6" key="1">
    <citation type="submission" date="2022-11" db="EMBL/GenBank/DDBJ databases">
        <title>Mycobacterium sp. nov.</title>
        <authorList>
            <person name="Papic B."/>
            <person name="Spicic S."/>
            <person name="Duvnjak S."/>
        </authorList>
    </citation>
    <scope>NUCLEOTIDE SEQUENCE [LARGE SCALE GENOMIC DNA]</scope>
    <source>
        <strain evidence="5 6">CVI_P4</strain>
    </source>
</reference>
<dbReference type="SUPFAM" id="SSF51905">
    <property type="entry name" value="FAD/NAD(P)-binding domain"/>
    <property type="match status" value="1"/>
</dbReference>
<accession>A0ABT3S9Y6</accession>
<dbReference type="InterPro" id="IPR002937">
    <property type="entry name" value="Amino_oxidase"/>
</dbReference>
<dbReference type="InterPro" id="IPR036188">
    <property type="entry name" value="FAD/NAD-bd_sf"/>
</dbReference>
<dbReference type="Pfam" id="PF01593">
    <property type="entry name" value="Amino_oxidase"/>
    <property type="match status" value="1"/>
</dbReference>
<evidence type="ECO:0000313" key="5">
    <source>
        <dbReference type="EMBL" id="MCX2936338.1"/>
    </source>
</evidence>
<dbReference type="PANTHER" id="PTHR10668">
    <property type="entry name" value="PHYTOENE DEHYDROGENASE"/>
    <property type="match status" value="1"/>
</dbReference>
<keyword evidence="6" id="KW-1185">Reference proteome</keyword>
<comment type="caution">
    <text evidence="5">The sequence shown here is derived from an EMBL/GenBank/DDBJ whole genome shotgun (WGS) entry which is preliminary data.</text>
</comment>
<name>A0ABT3S9Y6_9MYCO</name>
<feature type="domain" description="Amine oxidase" evidence="4">
    <location>
        <begin position="23"/>
        <end position="367"/>
    </location>
</feature>
<comment type="function">
    <text evidence="1">Probable oxidoreductase that may play a role as regulator of mitochondrial function.</text>
</comment>
<dbReference type="Gene3D" id="3.50.50.60">
    <property type="entry name" value="FAD/NAD(P)-binding domain"/>
    <property type="match status" value="2"/>
</dbReference>
<evidence type="ECO:0000256" key="2">
    <source>
        <dbReference type="ARBA" id="ARBA00038825"/>
    </source>
</evidence>
<gene>
    <name evidence="5" type="ORF">ORI27_06495</name>
</gene>
<organism evidence="5 6">
    <name type="scientific">Mycobacterium pinniadriaticum</name>
    <dbReference type="NCBI Taxonomy" id="2994102"/>
    <lineage>
        <taxon>Bacteria</taxon>
        <taxon>Bacillati</taxon>
        <taxon>Actinomycetota</taxon>
        <taxon>Actinomycetes</taxon>
        <taxon>Mycobacteriales</taxon>
        <taxon>Mycobacteriaceae</taxon>
        <taxon>Mycobacterium</taxon>
    </lineage>
</organism>